<evidence type="ECO:0000256" key="1">
    <source>
        <dbReference type="SAM" id="MobiDB-lite"/>
    </source>
</evidence>
<dbReference type="AlphaFoldDB" id="A0A930YBG1"/>
<reference evidence="3" key="1">
    <citation type="submission" date="2020-11" db="EMBL/GenBank/DDBJ databases">
        <title>Nocardioides sp. CBS4Y-1, whole genome shotgun sequence.</title>
        <authorList>
            <person name="Tuo L."/>
        </authorList>
    </citation>
    <scope>NUCLEOTIDE SEQUENCE</scope>
    <source>
        <strain evidence="3">CBS4Y-1</strain>
    </source>
</reference>
<sequence>MSQTPPSPTPDSPHPYGASYPTGTAGGGVPLQAPPSGPQKYRPRGLWWAVGGVLLVLGIVVFAVGIVFSVKSAFATDASVPLDGSPHQITLEDTGERYVWASPDDSGTCKVEDADGNAVDLSRPTATYTRDKGSGEQQAYLRFDPPSTELTVTCSSQSGTGEVEIGPAVDGSAFAGGIIAGILGGLVLGGAGFIVLLVTLILTLSRPKRPKA</sequence>
<protein>
    <submittedName>
        <fullName evidence="3">Uncharacterized protein</fullName>
    </submittedName>
</protein>
<proteinExistence type="predicted"/>
<feature type="compositionally biased region" description="Pro residues" evidence="1">
    <location>
        <begin position="1"/>
        <end position="13"/>
    </location>
</feature>
<dbReference type="EMBL" id="JADIVZ010000001">
    <property type="protein sequence ID" value="MBF4160449.1"/>
    <property type="molecule type" value="Genomic_DNA"/>
</dbReference>
<gene>
    <name evidence="3" type="ORF">ISG29_02030</name>
</gene>
<feature type="transmembrane region" description="Helical" evidence="2">
    <location>
        <begin position="178"/>
        <end position="204"/>
    </location>
</feature>
<evidence type="ECO:0000256" key="2">
    <source>
        <dbReference type="SAM" id="Phobius"/>
    </source>
</evidence>
<evidence type="ECO:0000313" key="4">
    <source>
        <dbReference type="Proteomes" id="UP000656804"/>
    </source>
</evidence>
<keyword evidence="4" id="KW-1185">Reference proteome</keyword>
<keyword evidence="2" id="KW-0472">Membrane</keyword>
<dbReference type="Proteomes" id="UP000656804">
    <property type="component" value="Unassembled WGS sequence"/>
</dbReference>
<keyword evidence="2" id="KW-0812">Transmembrane</keyword>
<dbReference type="RefSeq" id="WP_194501676.1">
    <property type="nucleotide sequence ID" value="NZ_JADIVZ010000001.1"/>
</dbReference>
<organism evidence="3 4">
    <name type="scientific">Nocardioides acrostichi</name>
    <dbReference type="NCBI Taxonomy" id="2784339"/>
    <lineage>
        <taxon>Bacteria</taxon>
        <taxon>Bacillati</taxon>
        <taxon>Actinomycetota</taxon>
        <taxon>Actinomycetes</taxon>
        <taxon>Propionibacteriales</taxon>
        <taxon>Nocardioidaceae</taxon>
        <taxon>Nocardioides</taxon>
    </lineage>
</organism>
<name>A0A930YBG1_9ACTN</name>
<feature type="region of interest" description="Disordered" evidence="1">
    <location>
        <begin position="1"/>
        <end position="37"/>
    </location>
</feature>
<comment type="caution">
    <text evidence="3">The sequence shown here is derived from an EMBL/GenBank/DDBJ whole genome shotgun (WGS) entry which is preliminary data.</text>
</comment>
<keyword evidence="2" id="KW-1133">Transmembrane helix</keyword>
<feature type="transmembrane region" description="Helical" evidence="2">
    <location>
        <begin position="46"/>
        <end position="70"/>
    </location>
</feature>
<accession>A0A930YBG1</accession>
<evidence type="ECO:0000313" key="3">
    <source>
        <dbReference type="EMBL" id="MBF4160449.1"/>
    </source>
</evidence>